<dbReference type="Pfam" id="PF04434">
    <property type="entry name" value="SWIM"/>
    <property type="match status" value="1"/>
</dbReference>
<keyword evidence="1" id="KW-0479">Metal-binding</keyword>
<dbReference type="GO" id="GO:0008270">
    <property type="term" value="F:zinc ion binding"/>
    <property type="evidence" value="ECO:0007669"/>
    <property type="project" value="UniProtKB-KW"/>
</dbReference>
<dbReference type="Proteomes" id="UP000541444">
    <property type="component" value="Unassembled WGS sequence"/>
</dbReference>
<name>A0A7J7PCE0_9MAGN</name>
<evidence type="ECO:0000256" key="2">
    <source>
        <dbReference type="ARBA" id="ARBA00022771"/>
    </source>
</evidence>
<dbReference type="SMART" id="SM00575">
    <property type="entry name" value="ZnF_PMZ"/>
    <property type="match status" value="1"/>
</dbReference>
<evidence type="ECO:0000256" key="3">
    <source>
        <dbReference type="ARBA" id="ARBA00022833"/>
    </source>
</evidence>
<protein>
    <recommendedName>
        <fullName evidence="6">SWIM-type domain-containing protein</fullName>
    </recommendedName>
</protein>
<keyword evidence="8" id="KW-1185">Reference proteome</keyword>
<organism evidence="7 8">
    <name type="scientific">Kingdonia uniflora</name>
    <dbReference type="NCBI Taxonomy" id="39325"/>
    <lineage>
        <taxon>Eukaryota</taxon>
        <taxon>Viridiplantae</taxon>
        <taxon>Streptophyta</taxon>
        <taxon>Embryophyta</taxon>
        <taxon>Tracheophyta</taxon>
        <taxon>Spermatophyta</taxon>
        <taxon>Magnoliopsida</taxon>
        <taxon>Ranunculales</taxon>
        <taxon>Circaeasteraceae</taxon>
        <taxon>Kingdonia</taxon>
    </lineage>
</organism>
<proteinExistence type="predicted"/>
<dbReference type="InterPro" id="IPR006564">
    <property type="entry name" value="Znf_PMZ"/>
</dbReference>
<feature type="domain" description="SWIM-type" evidence="6">
    <location>
        <begin position="29"/>
        <end position="72"/>
    </location>
</feature>
<evidence type="ECO:0000313" key="8">
    <source>
        <dbReference type="Proteomes" id="UP000541444"/>
    </source>
</evidence>
<keyword evidence="2 4" id="KW-0863">Zinc-finger</keyword>
<evidence type="ECO:0000256" key="1">
    <source>
        <dbReference type="ARBA" id="ARBA00022723"/>
    </source>
</evidence>
<evidence type="ECO:0000313" key="7">
    <source>
        <dbReference type="EMBL" id="KAF6177121.1"/>
    </source>
</evidence>
<reference evidence="7 8" key="1">
    <citation type="journal article" date="2020" name="IScience">
        <title>Genome Sequencing of the Endangered Kingdonia uniflora (Circaeasteraceae, Ranunculales) Reveals Potential Mechanisms of Evolutionary Specialization.</title>
        <authorList>
            <person name="Sun Y."/>
            <person name="Deng T."/>
            <person name="Zhang A."/>
            <person name="Moore M.J."/>
            <person name="Landis J.B."/>
            <person name="Lin N."/>
            <person name="Zhang H."/>
            <person name="Zhang X."/>
            <person name="Huang J."/>
            <person name="Zhang X."/>
            <person name="Sun H."/>
            <person name="Wang H."/>
        </authorList>
    </citation>
    <scope>NUCLEOTIDE SEQUENCE [LARGE SCALE GENOMIC DNA]</scope>
    <source>
        <strain evidence="7">TB1705</strain>
        <tissue evidence="7">Leaf</tissue>
    </source>
</reference>
<dbReference type="InterPro" id="IPR007527">
    <property type="entry name" value="Znf_SWIM"/>
</dbReference>
<evidence type="ECO:0000256" key="5">
    <source>
        <dbReference type="SAM" id="MobiDB-lite"/>
    </source>
</evidence>
<gene>
    <name evidence="7" type="ORF">GIB67_005109</name>
</gene>
<comment type="caution">
    <text evidence="7">The sequence shown here is derived from an EMBL/GenBank/DDBJ whole genome shotgun (WGS) entry which is preliminary data.</text>
</comment>
<dbReference type="PROSITE" id="PS50966">
    <property type="entry name" value="ZF_SWIM"/>
    <property type="match status" value="1"/>
</dbReference>
<evidence type="ECO:0000259" key="6">
    <source>
        <dbReference type="PROSITE" id="PS50966"/>
    </source>
</evidence>
<dbReference type="OrthoDB" id="1939383at2759"/>
<dbReference type="EMBL" id="JACGCM010000003">
    <property type="protein sequence ID" value="KAF6177121.1"/>
    <property type="molecule type" value="Genomic_DNA"/>
</dbReference>
<sequence length="207" mass="23669">MNSVVPRAKAHIVEKCCNQYTPQGADANKWVAISKDGKKLRADLVGKTCDCYEWQISGLPCVHTLCVKMEMRMDLVGFCSEYHMVAAYRRSYKGGVLPISDPSLWEKPNCDMLPPPLEKRTGRPRKVRRRSADENITQQQQQQKMGSVGFLAITRRRARGYQLDHDLEIQNQLLELIEEEVDLEGPDQETVLQLELELALELELELV</sequence>
<feature type="region of interest" description="Disordered" evidence="5">
    <location>
        <begin position="118"/>
        <end position="143"/>
    </location>
</feature>
<evidence type="ECO:0000256" key="4">
    <source>
        <dbReference type="PROSITE-ProRule" id="PRU00325"/>
    </source>
</evidence>
<keyword evidence="3" id="KW-0862">Zinc</keyword>
<accession>A0A7J7PCE0</accession>
<dbReference type="AlphaFoldDB" id="A0A7J7PCE0"/>